<reference evidence="1 2" key="1">
    <citation type="journal article" date="2012" name="Proc. Natl. Acad. Sci. U.S.A.">
        <title>Genome streamlining and chemical defense in a coral reef symbiosis.</title>
        <authorList>
            <person name="Kwan J.C."/>
            <person name="Donia M.S."/>
            <person name="Han A.W."/>
            <person name="Hirose E."/>
            <person name="Haygood M.G."/>
            <person name="Schmidt E.W."/>
        </authorList>
    </citation>
    <scope>NUCLEOTIDE SEQUENCE [LARGE SCALE GENOMIC DNA]</scope>
    <source>
        <strain evidence="1 2">L2</strain>
    </source>
</reference>
<dbReference type="HOGENOM" id="CLU_3213797_0_0_5"/>
<protein>
    <submittedName>
        <fullName evidence="1">Uncharacterized protein</fullName>
    </submittedName>
</protein>
<dbReference type="Proteomes" id="UP000010077">
    <property type="component" value="Chromosome"/>
</dbReference>
<dbReference type="AlphaFoldDB" id="K7ZCM1"/>
<proteinExistence type="predicted"/>
<dbReference type="EMBL" id="CP003539">
    <property type="protein sequence ID" value="AFX98716.1"/>
    <property type="molecule type" value="Genomic_DNA"/>
</dbReference>
<name>K7ZCM1_9PROT</name>
<dbReference type="KEGG" id="thal:A1OE_523"/>
<organism evidence="1 2">
    <name type="scientific">Candidatus Endolissoclinum faulkneri L2</name>
    <dbReference type="NCBI Taxonomy" id="1193729"/>
    <lineage>
        <taxon>Bacteria</taxon>
        <taxon>Pseudomonadati</taxon>
        <taxon>Pseudomonadota</taxon>
        <taxon>Alphaproteobacteria</taxon>
        <taxon>Rhodospirillales</taxon>
        <taxon>Rhodospirillaceae</taxon>
        <taxon>Candidatus Endolissoclinum</taxon>
    </lineage>
</organism>
<evidence type="ECO:0000313" key="1">
    <source>
        <dbReference type="EMBL" id="AFX98716.1"/>
    </source>
</evidence>
<keyword evidence="2" id="KW-1185">Reference proteome</keyword>
<accession>K7ZCM1</accession>
<gene>
    <name evidence="1" type="ORF">A1OE_523</name>
</gene>
<sequence>MIIFMILSSIPTMTNIHYCNNNANLVRCFLHLFSTLKLKVHTLN</sequence>
<evidence type="ECO:0000313" key="2">
    <source>
        <dbReference type="Proteomes" id="UP000010077"/>
    </source>
</evidence>